<dbReference type="InterPro" id="IPR024775">
    <property type="entry name" value="DinB-like"/>
</dbReference>
<dbReference type="InterPro" id="IPR034660">
    <property type="entry name" value="DinB/YfiT-like"/>
</dbReference>
<comment type="caution">
    <text evidence="2">The sequence shown here is derived from an EMBL/GenBank/DDBJ whole genome shotgun (WGS) entry which is preliminary data.</text>
</comment>
<organism evidence="2 3">
    <name type="scientific">Xanthocytophaga agilis</name>
    <dbReference type="NCBI Taxonomy" id="3048010"/>
    <lineage>
        <taxon>Bacteria</taxon>
        <taxon>Pseudomonadati</taxon>
        <taxon>Bacteroidota</taxon>
        <taxon>Cytophagia</taxon>
        <taxon>Cytophagales</taxon>
        <taxon>Rhodocytophagaceae</taxon>
        <taxon>Xanthocytophaga</taxon>
    </lineage>
</organism>
<sequence>MQLQSLVQQLENIYNGEPWYGDSVLQKVNVITTKDAYYKVGPEVHCIAEIVAHMTIWRNALIQWLKGNDEYNVKFDSEEEWPPFRDVKGIGWESLKANLAQSQDDITTLLQNQPDTLLAKRLGPKQYTLKFLLEGIIEHDVYHLGQIGLLVRLAKISIV</sequence>
<evidence type="ECO:0000259" key="1">
    <source>
        <dbReference type="Pfam" id="PF12867"/>
    </source>
</evidence>
<keyword evidence="3" id="KW-1185">Reference proteome</keyword>
<accession>A0AAE3R3T0</accession>
<name>A0AAE3R3T0_9BACT</name>
<dbReference type="Proteomes" id="UP001232063">
    <property type="component" value="Unassembled WGS sequence"/>
</dbReference>
<dbReference type="Gene3D" id="1.20.120.450">
    <property type="entry name" value="dinb family like domain"/>
    <property type="match status" value="1"/>
</dbReference>
<evidence type="ECO:0000313" key="3">
    <source>
        <dbReference type="Proteomes" id="UP001232063"/>
    </source>
</evidence>
<dbReference type="AlphaFoldDB" id="A0AAE3R3T0"/>
<dbReference type="EMBL" id="JASJOU010000002">
    <property type="protein sequence ID" value="MDJ1500348.1"/>
    <property type="molecule type" value="Genomic_DNA"/>
</dbReference>
<evidence type="ECO:0000313" key="2">
    <source>
        <dbReference type="EMBL" id="MDJ1500348.1"/>
    </source>
</evidence>
<feature type="domain" description="DinB-like" evidence="1">
    <location>
        <begin position="30"/>
        <end position="147"/>
    </location>
</feature>
<protein>
    <submittedName>
        <fullName evidence="2">DinB family protein</fullName>
    </submittedName>
</protein>
<dbReference type="RefSeq" id="WP_314509882.1">
    <property type="nucleotide sequence ID" value="NZ_JASJOU010000002.1"/>
</dbReference>
<reference evidence="2" key="1">
    <citation type="submission" date="2023-05" db="EMBL/GenBank/DDBJ databases">
        <authorList>
            <person name="Zhang X."/>
        </authorList>
    </citation>
    <scope>NUCLEOTIDE SEQUENCE</scope>
    <source>
        <strain evidence="2">BD1B2-1</strain>
    </source>
</reference>
<dbReference type="Pfam" id="PF12867">
    <property type="entry name" value="DinB_2"/>
    <property type="match status" value="1"/>
</dbReference>
<gene>
    <name evidence="2" type="ORF">QNI22_06820</name>
</gene>
<dbReference type="SUPFAM" id="SSF109854">
    <property type="entry name" value="DinB/YfiT-like putative metalloenzymes"/>
    <property type="match status" value="1"/>
</dbReference>
<proteinExistence type="predicted"/>